<dbReference type="EMBL" id="MTYH01000059">
    <property type="protein sequence ID" value="PNP41285.1"/>
    <property type="molecule type" value="Genomic_DNA"/>
</dbReference>
<dbReference type="InterPro" id="IPR036291">
    <property type="entry name" value="NAD(P)-bd_dom_sf"/>
</dbReference>
<dbReference type="Proteomes" id="UP000236546">
    <property type="component" value="Unassembled WGS sequence"/>
</dbReference>
<gene>
    <name evidence="4" type="ORF">TGAMA5MH_07157</name>
</gene>
<evidence type="ECO:0000256" key="2">
    <source>
        <dbReference type="ARBA" id="ARBA00023002"/>
    </source>
</evidence>
<dbReference type="InterPro" id="IPR008030">
    <property type="entry name" value="NmrA-like"/>
</dbReference>
<evidence type="ECO:0000313" key="4">
    <source>
        <dbReference type="EMBL" id="PNP41285.1"/>
    </source>
</evidence>
<keyword evidence="1" id="KW-0521">NADP</keyword>
<dbReference type="Gene3D" id="3.40.50.720">
    <property type="entry name" value="NAD(P)-binding Rossmann-like Domain"/>
    <property type="match status" value="1"/>
</dbReference>
<dbReference type="PANTHER" id="PTHR47706:SF9">
    <property type="entry name" value="NMRA-LIKE DOMAIN-CONTAINING PROTEIN-RELATED"/>
    <property type="match status" value="1"/>
</dbReference>
<feature type="domain" description="NmrA-like" evidence="3">
    <location>
        <begin position="6"/>
        <end position="245"/>
    </location>
</feature>
<dbReference type="Pfam" id="PF05368">
    <property type="entry name" value="NmrA"/>
    <property type="match status" value="1"/>
</dbReference>
<dbReference type="OrthoDB" id="9984533at2759"/>
<accession>A0A2K0T6Y1</accession>
<dbReference type="InterPro" id="IPR051609">
    <property type="entry name" value="NmrA/Isoflavone_reductase-like"/>
</dbReference>
<dbReference type="Gene3D" id="3.90.25.10">
    <property type="entry name" value="UDP-galactose 4-epimerase, domain 1"/>
    <property type="match status" value="1"/>
</dbReference>
<dbReference type="GO" id="GO:0016491">
    <property type="term" value="F:oxidoreductase activity"/>
    <property type="evidence" value="ECO:0007669"/>
    <property type="project" value="UniProtKB-KW"/>
</dbReference>
<sequence length="311" mass="33864">MSSKIETVVVLGGSGNLGVLVVSALISTGFKVSVAVRQSSATAYAASVTVYKTDYSKDSLASIFQGQDAVISCIPRTRVADQKTVVDACIRAGVKRFLPSEYGGDTTLPDIEKRISFTAGKKEFGDYLVGKESAGLTWTRVFTGPFFDWMLTQSARQMNLGMGVMGWDLESFKVTMFDSGDQEFSCTNIKTVAEAIASVLTHADDTKNQNVYVSSFPRLTQNEVLAALERLSGRKFEVTQASTDDLAAKGEARIKRGEWLQGYIETVSASCYAPWGYNTFGARAEKWNAILELAKENLDDTLIQVLGISNK</sequence>
<dbReference type="InterPro" id="IPR045312">
    <property type="entry name" value="PCBER-like"/>
</dbReference>
<evidence type="ECO:0000256" key="1">
    <source>
        <dbReference type="ARBA" id="ARBA00022857"/>
    </source>
</evidence>
<dbReference type="SUPFAM" id="SSF51735">
    <property type="entry name" value="NAD(P)-binding Rossmann-fold domains"/>
    <property type="match status" value="1"/>
</dbReference>
<dbReference type="CDD" id="cd05259">
    <property type="entry name" value="PCBER_SDR_a"/>
    <property type="match status" value="1"/>
</dbReference>
<keyword evidence="2" id="KW-0560">Oxidoreductase</keyword>
<name>A0A2K0T6Y1_9HYPO</name>
<organism evidence="4 5">
    <name type="scientific">Trichoderma gamsii</name>
    <dbReference type="NCBI Taxonomy" id="398673"/>
    <lineage>
        <taxon>Eukaryota</taxon>
        <taxon>Fungi</taxon>
        <taxon>Dikarya</taxon>
        <taxon>Ascomycota</taxon>
        <taxon>Pezizomycotina</taxon>
        <taxon>Sordariomycetes</taxon>
        <taxon>Hypocreomycetidae</taxon>
        <taxon>Hypocreales</taxon>
        <taxon>Hypocreaceae</taxon>
        <taxon>Trichoderma</taxon>
    </lineage>
</organism>
<comment type="caution">
    <text evidence="4">The sequence shown here is derived from an EMBL/GenBank/DDBJ whole genome shotgun (WGS) entry which is preliminary data.</text>
</comment>
<dbReference type="AlphaFoldDB" id="A0A2K0T6Y1"/>
<evidence type="ECO:0000259" key="3">
    <source>
        <dbReference type="Pfam" id="PF05368"/>
    </source>
</evidence>
<reference evidence="4 5" key="1">
    <citation type="submission" date="2017-02" db="EMBL/GenBank/DDBJ databases">
        <title>Genomes of Trichoderma spp. with biocontrol activity.</title>
        <authorList>
            <person name="Gardiner D."/>
            <person name="Kazan K."/>
            <person name="Vos C."/>
            <person name="Harvey P."/>
        </authorList>
    </citation>
    <scope>NUCLEOTIDE SEQUENCE [LARGE SCALE GENOMIC DNA]</scope>
    <source>
        <strain evidence="4 5">A5MH</strain>
    </source>
</reference>
<evidence type="ECO:0000313" key="5">
    <source>
        <dbReference type="Proteomes" id="UP000236546"/>
    </source>
</evidence>
<proteinExistence type="predicted"/>
<dbReference type="PANTHER" id="PTHR47706">
    <property type="entry name" value="NMRA-LIKE FAMILY PROTEIN"/>
    <property type="match status" value="1"/>
</dbReference>
<protein>
    <recommendedName>
        <fullName evidence="3">NmrA-like domain-containing protein</fullName>
    </recommendedName>
</protein>